<keyword evidence="2" id="KW-0288">FMN</keyword>
<accession>A0A382BG00</accession>
<dbReference type="Gene3D" id="3.20.20.30">
    <property type="entry name" value="Luciferase-like domain"/>
    <property type="match status" value="1"/>
</dbReference>
<reference evidence="6" key="1">
    <citation type="submission" date="2018-05" db="EMBL/GenBank/DDBJ databases">
        <authorList>
            <person name="Lanie J.A."/>
            <person name="Ng W.-L."/>
            <person name="Kazmierczak K.M."/>
            <person name="Andrzejewski T.M."/>
            <person name="Davidsen T.M."/>
            <person name="Wayne K.J."/>
            <person name="Tettelin H."/>
            <person name="Glass J.I."/>
            <person name="Rusch D."/>
            <person name="Podicherti R."/>
            <person name="Tsui H.-C.T."/>
            <person name="Winkler M.E."/>
        </authorList>
    </citation>
    <scope>NUCLEOTIDE SEQUENCE</scope>
</reference>
<evidence type="ECO:0000256" key="3">
    <source>
        <dbReference type="ARBA" id="ARBA00023002"/>
    </source>
</evidence>
<dbReference type="GO" id="GO:0008726">
    <property type="term" value="F:alkanesulfonate monooxygenase activity"/>
    <property type="evidence" value="ECO:0007669"/>
    <property type="project" value="TreeGrafter"/>
</dbReference>
<dbReference type="InterPro" id="IPR011251">
    <property type="entry name" value="Luciferase-like_dom"/>
</dbReference>
<evidence type="ECO:0000259" key="5">
    <source>
        <dbReference type="Pfam" id="PF00296"/>
    </source>
</evidence>
<protein>
    <recommendedName>
        <fullName evidence="5">Luciferase-like domain-containing protein</fullName>
    </recommendedName>
</protein>
<feature type="domain" description="Luciferase-like" evidence="5">
    <location>
        <begin position="15"/>
        <end position="269"/>
    </location>
</feature>
<dbReference type="SUPFAM" id="SSF51679">
    <property type="entry name" value="Bacterial luciferase-like"/>
    <property type="match status" value="1"/>
</dbReference>
<keyword evidence="3" id="KW-0560">Oxidoreductase</keyword>
<dbReference type="GO" id="GO:0046306">
    <property type="term" value="P:alkanesulfonate catabolic process"/>
    <property type="evidence" value="ECO:0007669"/>
    <property type="project" value="TreeGrafter"/>
</dbReference>
<dbReference type="InterPro" id="IPR019921">
    <property type="entry name" value="Lucif-like_OxRdtase_Rv2161c"/>
</dbReference>
<name>A0A382BG00_9ZZZZ</name>
<dbReference type="PANTHER" id="PTHR42847:SF4">
    <property type="entry name" value="ALKANESULFONATE MONOOXYGENASE-RELATED"/>
    <property type="match status" value="1"/>
</dbReference>
<sequence length="317" mass="34726">MNFGFGIPMRGQLANMESISTIVKGGEELGFDIVTISDHVVVPKAIDSIYPYNETGEFAGQDTGECLEQLTTTMAIASITQRLRLLTSVMVLPHRSPVLTAKILATIDVLSGGRLDVGCGVGWMKEEFEALGAPNFSERGAVGSEYLRAFKELWTSDNPSFQGNYCNFSNISFLPKPVQNPHPPIWVGGESAPALRRAASLGTCWYPIGSNPKFPLDSANRLDAHIGRLRAYAEEYDRDPSEIDLAFSANWYSLADPKNRAVARNRWFTGSSTEIAEDIAGIEKIGVNHLILSFSGDTTAEILNNMSSFMEKIVPRL</sequence>
<dbReference type="EMBL" id="UINC01029536">
    <property type="protein sequence ID" value="SVB12421.1"/>
    <property type="molecule type" value="Genomic_DNA"/>
</dbReference>
<dbReference type="Pfam" id="PF00296">
    <property type="entry name" value="Bac_luciferase"/>
    <property type="match status" value="1"/>
</dbReference>
<dbReference type="InterPro" id="IPR036661">
    <property type="entry name" value="Luciferase-like_sf"/>
</dbReference>
<evidence type="ECO:0000256" key="4">
    <source>
        <dbReference type="ARBA" id="ARBA00023033"/>
    </source>
</evidence>
<dbReference type="NCBIfam" id="TIGR03619">
    <property type="entry name" value="F420_Rv2161c"/>
    <property type="match status" value="1"/>
</dbReference>
<dbReference type="InterPro" id="IPR050172">
    <property type="entry name" value="SsuD_RutA_monooxygenase"/>
</dbReference>
<evidence type="ECO:0000313" key="6">
    <source>
        <dbReference type="EMBL" id="SVB12421.1"/>
    </source>
</evidence>
<evidence type="ECO:0000256" key="2">
    <source>
        <dbReference type="ARBA" id="ARBA00022643"/>
    </source>
</evidence>
<keyword evidence="1" id="KW-0285">Flavoprotein</keyword>
<organism evidence="6">
    <name type="scientific">marine metagenome</name>
    <dbReference type="NCBI Taxonomy" id="408172"/>
    <lineage>
        <taxon>unclassified sequences</taxon>
        <taxon>metagenomes</taxon>
        <taxon>ecological metagenomes</taxon>
    </lineage>
</organism>
<gene>
    <name evidence="6" type="ORF">METZ01_LOCUS165275</name>
</gene>
<dbReference type="AlphaFoldDB" id="A0A382BG00"/>
<dbReference type="PANTHER" id="PTHR42847">
    <property type="entry name" value="ALKANESULFONATE MONOOXYGENASE"/>
    <property type="match status" value="1"/>
</dbReference>
<keyword evidence="4" id="KW-0503">Monooxygenase</keyword>
<proteinExistence type="predicted"/>
<evidence type="ECO:0000256" key="1">
    <source>
        <dbReference type="ARBA" id="ARBA00022630"/>
    </source>
</evidence>